<accession>A0AAU2AES0</accession>
<evidence type="ECO:0000256" key="1">
    <source>
        <dbReference type="SAM" id="MobiDB-lite"/>
    </source>
</evidence>
<gene>
    <name evidence="2" type="ORF">OHA22_44100</name>
</gene>
<organism evidence="2">
    <name type="scientific">Streptomyces sp. NBC_00093</name>
    <dbReference type="NCBI Taxonomy" id="2975649"/>
    <lineage>
        <taxon>Bacteria</taxon>
        <taxon>Bacillati</taxon>
        <taxon>Actinomycetota</taxon>
        <taxon>Actinomycetes</taxon>
        <taxon>Kitasatosporales</taxon>
        <taxon>Streptomycetaceae</taxon>
        <taxon>Streptomyces</taxon>
    </lineage>
</organism>
<protein>
    <submittedName>
        <fullName evidence="2">Uncharacterized protein</fullName>
    </submittedName>
</protein>
<dbReference type="AlphaFoldDB" id="A0AAU2AES0"/>
<name>A0AAU2AES0_9ACTN</name>
<proteinExistence type="predicted"/>
<reference evidence="2" key="1">
    <citation type="submission" date="2022-10" db="EMBL/GenBank/DDBJ databases">
        <title>The complete genomes of actinobacterial strains from the NBC collection.</title>
        <authorList>
            <person name="Joergensen T.S."/>
            <person name="Alvarez Arevalo M."/>
            <person name="Sterndorff E.B."/>
            <person name="Faurdal D."/>
            <person name="Vuksanovic O."/>
            <person name="Mourched A.-S."/>
            <person name="Charusanti P."/>
            <person name="Shaw S."/>
            <person name="Blin K."/>
            <person name="Weber T."/>
        </authorList>
    </citation>
    <scope>NUCLEOTIDE SEQUENCE</scope>
    <source>
        <strain evidence="2">NBC_00093</strain>
    </source>
</reference>
<evidence type="ECO:0000313" key="2">
    <source>
        <dbReference type="EMBL" id="WTT22028.1"/>
    </source>
</evidence>
<sequence>MHITEFTDALADRLPGWQHSHRAVPLADDLAGGRIWDSGPMPYTAFEAGAQRTILTHHFGLQLYVMPRPYRPDQFLVLPMLPANTNHEHVQGLRAPRGIAVSAAPVRAAAELHRRLVTDYRLASSTPIRRSSPGHFQVHVALDDRQRPRIRTGYIGAFIELLAHGGFLLDPATGECHLPDTLTPEQSRRQLVKSLQRLQRRDFRIIVHAADGPRSHPPLPRTIPRRGAAPVSAADDAVVHSQLATWQSRIQQTAADLTTPQTGSPRAALAPLLQQLVSVYHLASGLMGEIHRSADSPLATTDAGRSYLVQLATALEHTNRTASHLSTAVTGLADVHRLTLRPGTAAPVERQLSITLGHAAALRSLQRALAAVTAPLADAPPTMKPAPASVVAEQHRRAADSSTRPARRRP</sequence>
<feature type="region of interest" description="Disordered" evidence="1">
    <location>
        <begin position="377"/>
        <end position="410"/>
    </location>
</feature>
<dbReference type="EMBL" id="CP108222">
    <property type="protein sequence ID" value="WTT22028.1"/>
    <property type="molecule type" value="Genomic_DNA"/>
</dbReference>